<accession>M1VE67</accession>
<protein>
    <submittedName>
        <fullName evidence="1">Uncharacterized protein</fullName>
    </submittedName>
</protein>
<dbReference type="EMBL" id="AB737838">
    <property type="protein sequence ID" value="BAM95165.1"/>
    <property type="molecule type" value="Genomic_DNA"/>
</dbReference>
<dbReference type="AlphaFoldDB" id="M1VE67"/>
<name>M1VE67_STRSU</name>
<sequence>MKYSIFDIRKISNKEIRDYFEEVVSCYENENYRSAILVLYTVVLYDLFFKLRELKDEYSDSVAGQILDDIFNEMRSSDIKSSWEDKLVESLYKQTEFEILDDNVYSTLQSIKQKRNLSAHPSFSGDEIYQPSRELVLAFIKEVYDNLLIRPSMLIKKQVDIILTFLDEHKGEFNDYNFYLKNNQNNTFLDYFKNKYYTKLSKSFKTKLINTLWRFTFEKIGDIYEQNRHINIFILGYIYSEDKELFNEIVQSKVDDKTIYNIISQDTSKSFNYFAIFLSENPEIYSLLTEEHKKVLEENFSLFRGKYFVYERFRFGNLKEFLNYLIDSIQIDDLDKTENYQIEYLAKLCINSGEKKKFSHFCITKLEEVPSWSGFDDADLVMKKLIIPNHHLFDEQDFNKYKEIVESNNQISARSKHALQHEQIKKFALDQGIRI</sequence>
<evidence type="ECO:0000313" key="1">
    <source>
        <dbReference type="EMBL" id="BAM95165.1"/>
    </source>
</evidence>
<proteinExistence type="predicted"/>
<reference evidence="1" key="1">
    <citation type="journal article" date="2013" name="Appl. Environ. Microbiol.">
        <title>Genetic analysis of capsular polysaccharide synthesis gene clusters from all serotypes of Streptococcus suis: potential mechanisms for generation of capsular variation.</title>
        <authorList>
            <person name="Okura M."/>
            <person name="Takamatsu D."/>
            <person name="Maruyama F."/>
            <person name="Nozawa T."/>
            <person name="Nakagawa I."/>
            <person name="Osaki M."/>
            <person name="Sekizaki T."/>
            <person name="Gottschalk M."/>
            <person name="Kumagai Y."/>
            <person name="Hamada S."/>
        </authorList>
    </citation>
    <scope>NUCLEOTIDE SEQUENCE</scope>
    <source>
        <strain evidence="1">92-2742</strain>
    </source>
</reference>
<organism evidence="1">
    <name type="scientific">Streptococcus suis</name>
    <dbReference type="NCBI Taxonomy" id="1307"/>
    <lineage>
        <taxon>Bacteria</taxon>
        <taxon>Bacillati</taxon>
        <taxon>Bacillota</taxon>
        <taxon>Bacilli</taxon>
        <taxon>Lactobacillales</taxon>
        <taxon>Streptococcaceae</taxon>
        <taxon>Streptococcus</taxon>
    </lineage>
</organism>
<gene>
    <name evidence="1" type="primary">cps34Q</name>
</gene>